<accession>A0A448HK73</accession>
<evidence type="ECO:0000313" key="6">
    <source>
        <dbReference type="Proteomes" id="UP000266895"/>
    </source>
</evidence>
<feature type="compositionally biased region" description="Low complexity" evidence="4">
    <location>
        <begin position="127"/>
        <end position="154"/>
    </location>
</feature>
<dbReference type="PROSITE" id="PS50935">
    <property type="entry name" value="SSB"/>
    <property type="match status" value="1"/>
</dbReference>
<reference evidence="5 6" key="1">
    <citation type="submission" date="2018-12" db="EMBL/GenBank/DDBJ databases">
        <authorList>
            <consortium name="Pathogen Informatics"/>
        </authorList>
    </citation>
    <scope>NUCLEOTIDE SEQUENCE [LARGE SCALE GENOMIC DNA]</scope>
    <source>
        <strain evidence="5 6">NCTC11636</strain>
    </source>
</reference>
<dbReference type="CDD" id="cd04496">
    <property type="entry name" value="SSB_OBF"/>
    <property type="match status" value="1"/>
</dbReference>
<dbReference type="Gene3D" id="2.40.50.140">
    <property type="entry name" value="Nucleic acid-binding proteins"/>
    <property type="match status" value="1"/>
</dbReference>
<dbReference type="NCBIfam" id="TIGR00621">
    <property type="entry name" value="ssb"/>
    <property type="match status" value="1"/>
</dbReference>
<evidence type="ECO:0000256" key="3">
    <source>
        <dbReference type="RuleBase" id="RU000524"/>
    </source>
</evidence>
<dbReference type="GO" id="GO:0003697">
    <property type="term" value="F:single-stranded DNA binding"/>
    <property type="evidence" value="ECO:0007669"/>
    <property type="project" value="InterPro"/>
</dbReference>
<proteinExistence type="predicted"/>
<gene>
    <name evidence="5" type="primary">ssb_3</name>
    <name evidence="5" type="ORF">NCTC11636_02632</name>
</gene>
<organism evidence="5 6">
    <name type="scientific">Actinomyces howellii</name>
    <dbReference type="NCBI Taxonomy" id="52771"/>
    <lineage>
        <taxon>Bacteria</taxon>
        <taxon>Bacillati</taxon>
        <taxon>Actinomycetota</taxon>
        <taxon>Actinomycetes</taxon>
        <taxon>Actinomycetales</taxon>
        <taxon>Actinomycetaceae</taxon>
        <taxon>Actinomyces</taxon>
    </lineage>
</organism>
<dbReference type="InterPro" id="IPR000424">
    <property type="entry name" value="Primosome_PriB/ssb"/>
</dbReference>
<dbReference type="SUPFAM" id="SSF50249">
    <property type="entry name" value="Nucleic acid-binding proteins"/>
    <property type="match status" value="1"/>
</dbReference>
<name>A0A448HK73_9ACTO</name>
<feature type="region of interest" description="Disordered" evidence="4">
    <location>
        <begin position="120"/>
        <end position="204"/>
    </location>
</feature>
<dbReference type="AlphaFoldDB" id="A0A448HK73"/>
<dbReference type="GO" id="GO:0006260">
    <property type="term" value="P:DNA replication"/>
    <property type="evidence" value="ECO:0007669"/>
    <property type="project" value="InterPro"/>
</dbReference>
<evidence type="ECO:0000256" key="2">
    <source>
        <dbReference type="PROSITE-ProRule" id="PRU00252"/>
    </source>
</evidence>
<protein>
    <recommendedName>
        <fullName evidence="3">Single-stranded DNA-binding protein</fullName>
    </recommendedName>
</protein>
<dbReference type="KEGG" id="ahw:NCTC11636_02632"/>
<evidence type="ECO:0000256" key="1">
    <source>
        <dbReference type="ARBA" id="ARBA00023125"/>
    </source>
</evidence>
<dbReference type="Proteomes" id="UP000266895">
    <property type="component" value="Chromosome"/>
</dbReference>
<dbReference type="InterPro" id="IPR011344">
    <property type="entry name" value="ssDNA-bd"/>
</dbReference>
<dbReference type="RefSeq" id="WP_197719422.1">
    <property type="nucleotide sequence ID" value="NZ_LR134350.1"/>
</dbReference>
<evidence type="ECO:0000313" key="5">
    <source>
        <dbReference type="EMBL" id="VEG30150.1"/>
    </source>
</evidence>
<dbReference type="Pfam" id="PF00436">
    <property type="entry name" value="SSB"/>
    <property type="match status" value="1"/>
</dbReference>
<feature type="compositionally biased region" description="Low complexity" evidence="4">
    <location>
        <begin position="173"/>
        <end position="187"/>
    </location>
</feature>
<keyword evidence="1 2" id="KW-0238">DNA-binding</keyword>
<dbReference type="InterPro" id="IPR012340">
    <property type="entry name" value="NA-bd_OB-fold"/>
</dbReference>
<keyword evidence="6" id="KW-1185">Reference proteome</keyword>
<sequence length="211" mass="21942">MSRQLDLVVQGVLGTRPSVVRTATGRPFCHFRVATTPSFRSRDGWRDGATMWFTAKAWGALAENLGHSLHKGDPVVLVGRLSQETWLNETGEHLDNVLTVSCGGHDLTWGESRFMRVTHAEEEPDDPSGAAPGQQAPSAGAQSMADGAAGPAPEGAEDPAEPLPDSHWQVAEPPAGAGAPDGQAGTPQDPGAQDGAPAATHGGLDYVLVGQ</sequence>
<evidence type="ECO:0000256" key="4">
    <source>
        <dbReference type="SAM" id="MobiDB-lite"/>
    </source>
</evidence>
<dbReference type="EMBL" id="LR134350">
    <property type="protein sequence ID" value="VEG30150.1"/>
    <property type="molecule type" value="Genomic_DNA"/>
</dbReference>